<gene>
    <name evidence="1" type="ORF">ACFFJH_08620</name>
</gene>
<dbReference type="RefSeq" id="WP_390211688.1">
    <property type="nucleotide sequence ID" value="NZ_JBHLXJ010000009.1"/>
</dbReference>
<dbReference type="EMBL" id="JBHLXJ010000009">
    <property type="protein sequence ID" value="MFC0349868.1"/>
    <property type="molecule type" value="Genomic_DNA"/>
</dbReference>
<evidence type="ECO:0000313" key="2">
    <source>
        <dbReference type="Proteomes" id="UP001589844"/>
    </source>
</evidence>
<accession>A0ABV6IE34</accession>
<dbReference type="Proteomes" id="UP001589844">
    <property type="component" value="Unassembled WGS sequence"/>
</dbReference>
<proteinExistence type="predicted"/>
<keyword evidence="2" id="KW-1185">Reference proteome</keyword>
<comment type="caution">
    <text evidence="1">The sequence shown here is derived from an EMBL/GenBank/DDBJ whole genome shotgun (WGS) entry which is preliminary data.</text>
</comment>
<name>A0ABV6IE34_9BURK</name>
<protein>
    <submittedName>
        <fullName evidence="1">Uncharacterized protein</fullName>
    </submittedName>
</protein>
<evidence type="ECO:0000313" key="1">
    <source>
        <dbReference type="EMBL" id="MFC0349868.1"/>
    </source>
</evidence>
<organism evidence="1 2">
    <name type="scientific">Undibacterium danionis</name>
    <dbReference type="NCBI Taxonomy" id="1812100"/>
    <lineage>
        <taxon>Bacteria</taxon>
        <taxon>Pseudomonadati</taxon>
        <taxon>Pseudomonadota</taxon>
        <taxon>Betaproteobacteria</taxon>
        <taxon>Burkholderiales</taxon>
        <taxon>Oxalobacteraceae</taxon>
        <taxon>Undibacterium</taxon>
    </lineage>
</organism>
<sequence>MSVSFKFISRDMHDERAFRDSPVWIHWEEPEQDELIAQSGVDAEVAGAEK</sequence>
<reference evidence="1 2" key="1">
    <citation type="submission" date="2024-09" db="EMBL/GenBank/DDBJ databases">
        <authorList>
            <person name="Sun Q."/>
            <person name="Mori K."/>
        </authorList>
    </citation>
    <scope>NUCLEOTIDE SEQUENCE [LARGE SCALE GENOMIC DNA]</scope>
    <source>
        <strain evidence="1 2">CCM 8677</strain>
    </source>
</reference>